<gene>
    <name evidence="6" type="ORF">A2074_01230</name>
</gene>
<dbReference type="GO" id="GO:0046872">
    <property type="term" value="F:metal ion binding"/>
    <property type="evidence" value="ECO:0007669"/>
    <property type="project" value="UniProtKB-KW"/>
</dbReference>
<evidence type="ECO:0000256" key="2">
    <source>
        <dbReference type="ARBA" id="ARBA00022723"/>
    </source>
</evidence>
<dbReference type="PROSITE" id="PS51918">
    <property type="entry name" value="RADICAL_SAM"/>
    <property type="match status" value="1"/>
</dbReference>
<dbReference type="InterPro" id="IPR013785">
    <property type="entry name" value="Aldolase_TIM"/>
</dbReference>
<evidence type="ECO:0000256" key="1">
    <source>
        <dbReference type="ARBA" id="ARBA00022691"/>
    </source>
</evidence>
<dbReference type="Pfam" id="PF12345">
    <property type="entry name" value="DUF3641"/>
    <property type="match status" value="1"/>
</dbReference>
<keyword evidence="3" id="KW-0408">Iron</keyword>
<dbReference type="InterPro" id="IPR058240">
    <property type="entry name" value="rSAM_sf"/>
</dbReference>
<dbReference type="PANTHER" id="PTHR43728">
    <property type="entry name" value="SLR0304 PROTEIN"/>
    <property type="match status" value="1"/>
</dbReference>
<dbReference type="Pfam" id="PF04055">
    <property type="entry name" value="Radical_SAM"/>
    <property type="match status" value="1"/>
</dbReference>
<dbReference type="CDD" id="cd01335">
    <property type="entry name" value="Radical_SAM"/>
    <property type="match status" value="1"/>
</dbReference>
<keyword evidence="1" id="KW-0949">S-adenosyl-L-methionine</keyword>
<evidence type="ECO:0000256" key="3">
    <source>
        <dbReference type="ARBA" id="ARBA00023004"/>
    </source>
</evidence>
<dbReference type="AlphaFoldDB" id="A0A1F2UHY0"/>
<dbReference type="InterPro" id="IPR024521">
    <property type="entry name" value="ArsS-like_C"/>
</dbReference>
<dbReference type="Gene3D" id="3.20.20.70">
    <property type="entry name" value="Aldolase class I"/>
    <property type="match status" value="1"/>
</dbReference>
<comment type="caution">
    <text evidence="6">The sequence shown here is derived from an EMBL/GenBank/DDBJ whole genome shotgun (WGS) entry which is preliminary data.</text>
</comment>
<reference evidence="6 7" key="1">
    <citation type="journal article" date="2016" name="Nat. Commun.">
        <title>Thousands of microbial genomes shed light on interconnected biogeochemical processes in an aquifer system.</title>
        <authorList>
            <person name="Anantharaman K."/>
            <person name="Brown C.T."/>
            <person name="Hug L.A."/>
            <person name="Sharon I."/>
            <person name="Castelle C.J."/>
            <person name="Probst A.J."/>
            <person name="Thomas B.C."/>
            <person name="Singh A."/>
            <person name="Wilkins M.J."/>
            <person name="Karaoz U."/>
            <person name="Brodie E.L."/>
            <person name="Williams K.H."/>
            <person name="Hubbard S.S."/>
            <person name="Banfield J.F."/>
        </authorList>
    </citation>
    <scope>NUCLEOTIDE SEQUENCE [LARGE SCALE GENOMIC DNA]</scope>
</reference>
<protein>
    <recommendedName>
        <fullName evidence="5">Radical SAM core domain-containing protein</fullName>
    </recommendedName>
</protein>
<dbReference type="Proteomes" id="UP000178086">
    <property type="component" value="Unassembled WGS sequence"/>
</dbReference>
<evidence type="ECO:0000313" key="6">
    <source>
        <dbReference type="EMBL" id="OFW32637.1"/>
    </source>
</evidence>
<keyword evidence="4" id="KW-0411">Iron-sulfur</keyword>
<accession>A0A1F2UHY0</accession>
<dbReference type="PANTHER" id="PTHR43728:SF1">
    <property type="entry name" value="FE-S OXIDOREDUCTASE"/>
    <property type="match status" value="1"/>
</dbReference>
<dbReference type="SFLD" id="SFLDG01067">
    <property type="entry name" value="SPASM/twitch_domain_containing"/>
    <property type="match status" value="1"/>
</dbReference>
<organism evidence="6 7">
    <name type="scientific">Candidatus Aquicultor primus</name>
    <dbReference type="NCBI Taxonomy" id="1797195"/>
    <lineage>
        <taxon>Bacteria</taxon>
        <taxon>Bacillati</taxon>
        <taxon>Actinomycetota</taxon>
        <taxon>Candidatus Aquicultoria</taxon>
        <taxon>Candidatus Aquicultorales</taxon>
        <taxon>Candidatus Aquicultoraceae</taxon>
        <taxon>Candidatus Aquicultor</taxon>
    </lineage>
</organism>
<dbReference type="SUPFAM" id="SSF102114">
    <property type="entry name" value="Radical SAM enzymes"/>
    <property type="match status" value="1"/>
</dbReference>
<dbReference type="GO" id="GO:0003824">
    <property type="term" value="F:catalytic activity"/>
    <property type="evidence" value="ECO:0007669"/>
    <property type="project" value="InterPro"/>
</dbReference>
<sequence length="314" mass="34352">MSISTQDLSVIQLDRKRIDILQVNLGMRCNQACIHCHHNAGPGRSELMSAESCKKTLSFFESNDISTIELTGGAPELNPNFKDMVRRVRAMDRHAVVRSNLTVLFEDGLEGLPQFLAENRVELVCSLPCYLEANVNSQRGEGVYKKSIAALKMLNGLGYGQEGSGLPLYLVYNPGGAFLPGDQAALEADYRSKLNDMHGVTFSHLYTITNMPIGKFAKQLKADGAFDGYMSLLKESVSPRLLDNVMCRQLISVGWDGRGFDCDFNQALNLPAAGGEKKLWEHSLDEIVNAPVTLGEHCYGCVAGRGSSCNGLLN</sequence>
<proteinExistence type="predicted"/>
<dbReference type="InterPro" id="IPR007197">
    <property type="entry name" value="rSAM"/>
</dbReference>
<dbReference type="InterPro" id="IPR026351">
    <property type="entry name" value="rSAM_ArsS-like"/>
</dbReference>
<dbReference type="NCBIfam" id="TIGR04167">
    <property type="entry name" value="rSAM_SeCys"/>
    <property type="match status" value="1"/>
</dbReference>
<evidence type="ECO:0000313" key="7">
    <source>
        <dbReference type="Proteomes" id="UP000178086"/>
    </source>
</evidence>
<dbReference type="EMBL" id="MELI01000090">
    <property type="protein sequence ID" value="OFW32637.1"/>
    <property type="molecule type" value="Genomic_DNA"/>
</dbReference>
<evidence type="ECO:0000256" key="4">
    <source>
        <dbReference type="ARBA" id="ARBA00023014"/>
    </source>
</evidence>
<dbReference type="SFLD" id="SFLDS00029">
    <property type="entry name" value="Radical_SAM"/>
    <property type="match status" value="1"/>
</dbReference>
<keyword evidence="2" id="KW-0479">Metal-binding</keyword>
<dbReference type="GO" id="GO:0051536">
    <property type="term" value="F:iron-sulfur cluster binding"/>
    <property type="evidence" value="ECO:0007669"/>
    <property type="project" value="UniProtKB-KW"/>
</dbReference>
<name>A0A1F2UHY0_9ACTN</name>
<evidence type="ECO:0000259" key="5">
    <source>
        <dbReference type="PROSITE" id="PS51918"/>
    </source>
</evidence>
<feature type="domain" description="Radical SAM core" evidence="5">
    <location>
        <begin position="13"/>
        <end position="240"/>
    </location>
</feature>